<gene>
    <name evidence="1" type="ORF">DAH51_18405</name>
</gene>
<dbReference type="EMBL" id="QRAL01000023">
    <property type="protein sequence ID" value="RSU55047.1"/>
    <property type="molecule type" value="Genomic_DNA"/>
</dbReference>
<organism evidence="1 2">
    <name type="scientific">Sphingobium yanoikuyae</name>
    <name type="common">Sphingomonas yanoikuyae</name>
    <dbReference type="NCBI Taxonomy" id="13690"/>
    <lineage>
        <taxon>Bacteria</taxon>
        <taxon>Pseudomonadati</taxon>
        <taxon>Pseudomonadota</taxon>
        <taxon>Alphaproteobacteria</taxon>
        <taxon>Sphingomonadales</taxon>
        <taxon>Sphingomonadaceae</taxon>
        <taxon>Sphingobium</taxon>
    </lineage>
</organism>
<protein>
    <submittedName>
        <fullName evidence="1">Uncharacterized protein</fullName>
    </submittedName>
</protein>
<sequence>MSYIDDLIENGTGFQVRRNMGGASFRPTGGSDAEMEAFQTVARNLMLNEGDGYRIANTHKTSDRAQDLFDTVIVTIGE</sequence>
<comment type="caution">
    <text evidence="1">The sequence shown here is derived from an EMBL/GenBank/DDBJ whole genome shotgun (WGS) entry which is preliminary data.</text>
</comment>
<dbReference type="AlphaFoldDB" id="A0A430BQW8"/>
<evidence type="ECO:0000313" key="2">
    <source>
        <dbReference type="Proteomes" id="UP000287401"/>
    </source>
</evidence>
<proteinExistence type="predicted"/>
<evidence type="ECO:0000313" key="1">
    <source>
        <dbReference type="EMBL" id="RSU55047.1"/>
    </source>
</evidence>
<dbReference type="RefSeq" id="WP_125999268.1">
    <property type="nucleotide sequence ID" value="NZ_QRAL01000023.1"/>
</dbReference>
<accession>A0A430BQW8</accession>
<name>A0A430BQW8_SPHYA</name>
<dbReference type="Proteomes" id="UP000287401">
    <property type="component" value="Unassembled WGS sequence"/>
</dbReference>
<reference evidence="1 2" key="1">
    <citation type="submission" date="2018-07" db="EMBL/GenBank/DDBJ databases">
        <title>Genomic and Epidemiologic Investigation of an Indolent Hospital Outbreak.</title>
        <authorList>
            <person name="Johnson R.C."/>
            <person name="Deming C."/>
            <person name="Conlan S."/>
            <person name="Zellmer C.J."/>
            <person name="Michelin A.V."/>
            <person name="Lee-Lin S."/>
            <person name="Thomas P.J."/>
            <person name="Park M."/>
            <person name="Weingarten R.A."/>
            <person name="Less J."/>
            <person name="Dekker J.P."/>
            <person name="Frank K.M."/>
            <person name="Musser K.A."/>
            <person name="Mcquiston J.R."/>
            <person name="Henderson D.K."/>
            <person name="Lau A.F."/>
            <person name="Palmore T.N."/>
            <person name="Segre J.A."/>
        </authorList>
    </citation>
    <scope>NUCLEOTIDE SEQUENCE [LARGE SCALE GENOMIC DNA]</scope>
    <source>
        <strain evidence="1 2">SK-NIH.Env6_1116</strain>
    </source>
</reference>